<dbReference type="Proteomes" id="UP000304148">
    <property type="component" value="Chromosome"/>
</dbReference>
<evidence type="ECO:0000313" key="2">
    <source>
        <dbReference type="EMBL" id="SYX87462.1"/>
    </source>
</evidence>
<organism evidence="2 3">
    <name type="scientific">Paenibacillus alvei</name>
    <name type="common">Bacillus alvei</name>
    <dbReference type="NCBI Taxonomy" id="44250"/>
    <lineage>
        <taxon>Bacteria</taxon>
        <taxon>Bacillati</taxon>
        <taxon>Bacillota</taxon>
        <taxon>Bacilli</taxon>
        <taxon>Bacillales</taxon>
        <taxon>Paenibacillaceae</taxon>
        <taxon>Paenibacillus</taxon>
    </lineage>
</organism>
<feature type="domain" description="Peptidase S8/S53" evidence="1">
    <location>
        <begin position="6"/>
        <end position="125"/>
    </location>
</feature>
<dbReference type="EMBL" id="LS992241">
    <property type="protein sequence ID" value="SYX87462.1"/>
    <property type="molecule type" value="Genomic_DNA"/>
</dbReference>
<evidence type="ECO:0000259" key="1">
    <source>
        <dbReference type="Pfam" id="PF00082"/>
    </source>
</evidence>
<dbReference type="InterPro" id="IPR036852">
    <property type="entry name" value="Peptidase_S8/S53_dom_sf"/>
</dbReference>
<dbReference type="RefSeq" id="WP_138189057.1">
    <property type="nucleotide sequence ID" value="NZ_LS992241.1"/>
</dbReference>
<name>A0A383RLK3_PAEAL</name>
<dbReference type="SUPFAM" id="SSF52743">
    <property type="entry name" value="Subtilisin-like"/>
    <property type="match status" value="1"/>
</dbReference>
<dbReference type="AlphaFoldDB" id="A0A383RLK3"/>
<sequence length="313" mass="35898">MNYKKDKVRIVIIDSGISSELEIKGSLVQSINLQGTGNVEDGHGHGTALVGMLDEFCGNSLDLVMIKILDDHCRCTTDDLLKALDLAIGIRPDIINLSLGTEDMSRSGDFEKRSDLARSNDILMVTTTNGRYNCLPYLLDNSIKVVTNSKILNDDYLYVNKQSVFLTLGTYHIVPWKNGRYVFMDRNSFSTPYFIREFVKYKVDNQQVSNYELLLDIRQKCRDVDNLQVTGRILDIPEHPQIYQNIKRVVEVIIDNFDESKSTFEQGLSMEGCIDLLYQLKRELMSDMPFTFFNIYDFEFISNLTNKISKLMT</sequence>
<dbReference type="GO" id="GO:0006508">
    <property type="term" value="P:proteolysis"/>
    <property type="evidence" value="ECO:0007669"/>
    <property type="project" value="InterPro"/>
</dbReference>
<reference evidence="3" key="1">
    <citation type="submission" date="2018-08" db="EMBL/GenBank/DDBJ databases">
        <authorList>
            <person name="Chevrot R."/>
        </authorList>
    </citation>
    <scope>NUCLEOTIDE SEQUENCE [LARGE SCALE GENOMIC DNA]</scope>
</reference>
<accession>A0A383RLK3</accession>
<proteinExistence type="predicted"/>
<dbReference type="GO" id="GO:0004252">
    <property type="term" value="F:serine-type endopeptidase activity"/>
    <property type="evidence" value="ECO:0007669"/>
    <property type="project" value="InterPro"/>
</dbReference>
<gene>
    <name evidence="2" type="ORF">PBLR_15892</name>
</gene>
<dbReference type="InterPro" id="IPR000209">
    <property type="entry name" value="Peptidase_S8/S53_dom"/>
</dbReference>
<evidence type="ECO:0000313" key="3">
    <source>
        <dbReference type="Proteomes" id="UP000304148"/>
    </source>
</evidence>
<dbReference type="Pfam" id="PF00082">
    <property type="entry name" value="Peptidase_S8"/>
    <property type="match status" value="1"/>
</dbReference>
<dbReference type="Gene3D" id="3.40.50.200">
    <property type="entry name" value="Peptidase S8/S53 domain"/>
    <property type="match status" value="1"/>
</dbReference>
<protein>
    <recommendedName>
        <fullName evidence="1">Peptidase S8/S53 domain-containing protein</fullName>
    </recommendedName>
</protein>